<dbReference type="InterPro" id="IPR011010">
    <property type="entry name" value="DNA_brk_join_enz"/>
</dbReference>
<gene>
    <name evidence="9" type="ORF">LX66_1345</name>
</gene>
<dbReference type="GO" id="GO:0006265">
    <property type="term" value="P:DNA topological change"/>
    <property type="evidence" value="ECO:0007669"/>
    <property type="project" value="InterPro"/>
</dbReference>
<accession>A0A562TFB9</accession>
<feature type="domain" description="DNA topoisomerase IB N-terminal" evidence="8">
    <location>
        <begin position="35"/>
        <end position="81"/>
    </location>
</feature>
<keyword evidence="10" id="KW-1185">Reference proteome</keyword>
<evidence type="ECO:0000313" key="10">
    <source>
        <dbReference type="Proteomes" id="UP000316778"/>
    </source>
</evidence>
<protein>
    <recommendedName>
        <fullName evidence="3">DNA topoisomerase</fullName>
        <ecNumber evidence="3">5.6.2.1</ecNumber>
    </recommendedName>
</protein>
<keyword evidence="6 9" id="KW-0413">Isomerase</keyword>
<keyword evidence="5" id="KW-0238">DNA-binding</keyword>
<dbReference type="InterPro" id="IPR014711">
    <property type="entry name" value="TopoI_cat_a-hlx-sub_euk"/>
</dbReference>
<dbReference type="InterPro" id="IPR049331">
    <property type="entry name" value="Top1B_N_bact"/>
</dbReference>
<dbReference type="InterPro" id="IPR013500">
    <property type="entry name" value="TopoI_cat_euk"/>
</dbReference>
<dbReference type="GO" id="GO:0003917">
    <property type="term" value="F:DNA topoisomerase type I (single strand cut, ATP-independent) activity"/>
    <property type="evidence" value="ECO:0007669"/>
    <property type="project" value="UniProtKB-EC"/>
</dbReference>
<comment type="catalytic activity">
    <reaction evidence="1">
        <text>ATP-independent breakage of single-stranded DNA, followed by passage and rejoining.</text>
        <dbReference type="EC" id="5.6.2.1"/>
    </reaction>
</comment>
<dbReference type="InterPro" id="IPR001631">
    <property type="entry name" value="TopoI"/>
</dbReference>
<dbReference type="EMBL" id="VLLG01000002">
    <property type="protein sequence ID" value="TWI91964.1"/>
    <property type="molecule type" value="Genomic_DNA"/>
</dbReference>
<dbReference type="PRINTS" id="PR00416">
    <property type="entry name" value="EUTPISMRASEI"/>
</dbReference>
<evidence type="ECO:0000256" key="3">
    <source>
        <dbReference type="ARBA" id="ARBA00012891"/>
    </source>
</evidence>
<evidence type="ECO:0000259" key="7">
    <source>
        <dbReference type="Pfam" id="PF01028"/>
    </source>
</evidence>
<dbReference type="PROSITE" id="PS52038">
    <property type="entry name" value="TOPO_IB_2"/>
    <property type="match status" value="1"/>
</dbReference>
<dbReference type="Pfam" id="PF01028">
    <property type="entry name" value="Topoisom_I"/>
    <property type="match status" value="1"/>
</dbReference>
<evidence type="ECO:0000256" key="2">
    <source>
        <dbReference type="ARBA" id="ARBA00006645"/>
    </source>
</evidence>
<dbReference type="Pfam" id="PF21338">
    <property type="entry name" value="Top1B_N_bact"/>
    <property type="match status" value="1"/>
</dbReference>
<dbReference type="EC" id="5.6.2.1" evidence="3"/>
<dbReference type="Proteomes" id="UP000316778">
    <property type="component" value="Unassembled WGS sequence"/>
</dbReference>
<dbReference type="GO" id="GO:0003677">
    <property type="term" value="F:DNA binding"/>
    <property type="evidence" value="ECO:0007669"/>
    <property type="project" value="UniProtKB-KW"/>
</dbReference>
<dbReference type="OrthoDB" id="9778962at2"/>
<keyword evidence="4" id="KW-0799">Topoisomerase</keyword>
<proteinExistence type="inferred from homology"/>
<dbReference type="Gene3D" id="3.30.66.10">
    <property type="entry name" value="DNA topoisomerase I domain"/>
    <property type="match status" value="1"/>
</dbReference>
<dbReference type="RefSeq" id="WP_145711121.1">
    <property type="nucleotide sequence ID" value="NZ_BAAAFY010000001.1"/>
</dbReference>
<evidence type="ECO:0000256" key="1">
    <source>
        <dbReference type="ARBA" id="ARBA00000213"/>
    </source>
</evidence>
<dbReference type="InterPro" id="IPR035447">
    <property type="entry name" value="DNA_topo_I_N_sf"/>
</dbReference>
<reference evidence="9 10" key="1">
    <citation type="journal article" date="2013" name="Stand. Genomic Sci.">
        <title>Genomic Encyclopedia of Type Strains, Phase I: The one thousand microbial genomes (KMG-I) project.</title>
        <authorList>
            <person name="Kyrpides N.C."/>
            <person name="Woyke T."/>
            <person name="Eisen J.A."/>
            <person name="Garrity G."/>
            <person name="Lilburn T.G."/>
            <person name="Beck B.J."/>
            <person name="Whitman W.B."/>
            <person name="Hugenholtz P."/>
            <person name="Klenk H.P."/>
        </authorList>
    </citation>
    <scope>NUCLEOTIDE SEQUENCE [LARGE SCALE GENOMIC DNA]</scope>
    <source>
        <strain evidence="9 10">DSM 13484</strain>
    </source>
</reference>
<evidence type="ECO:0000256" key="4">
    <source>
        <dbReference type="ARBA" id="ARBA00023029"/>
    </source>
</evidence>
<evidence type="ECO:0000313" key="9">
    <source>
        <dbReference type="EMBL" id="TWI91964.1"/>
    </source>
</evidence>
<evidence type="ECO:0000256" key="5">
    <source>
        <dbReference type="ARBA" id="ARBA00023125"/>
    </source>
</evidence>
<dbReference type="SUPFAM" id="SSF55869">
    <property type="entry name" value="DNA topoisomerase I domain"/>
    <property type="match status" value="1"/>
</dbReference>
<evidence type="ECO:0000256" key="6">
    <source>
        <dbReference type="ARBA" id="ARBA00023235"/>
    </source>
</evidence>
<comment type="similarity">
    <text evidence="2">Belongs to the type IB topoisomerase family.</text>
</comment>
<comment type="caution">
    <text evidence="9">The sequence shown here is derived from an EMBL/GenBank/DDBJ whole genome shotgun (WGS) entry which is preliminary data.</text>
</comment>
<dbReference type="SUPFAM" id="SSF56349">
    <property type="entry name" value="DNA breaking-rejoining enzymes"/>
    <property type="match status" value="1"/>
</dbReference>
<dbReference type="Gene3D" id="1.10.132.120">
    <property type="match status" value="1"/>
</dbReference>
<sequence length="348" mass="40381">MEIADTLEVARAARLRYVRTDMPGYTRVKNGQEVYYTDRQGQRITDEATLERIRKLVLPPAWEQVWICPYANGHLQATGIDAMGRRQYRYHNTWTEVRNETKYDRLLHFGEKLPQIRKRLQAGLRKKQMDKEKVTAIALSVLQETWIRVGNSAYEKLYGSYGLTTLRNRHLKINGSTLFFHFKGKKGVVQQIMVRHTALARMLKKVKDIPGQELFQYYDEQGEHRSLDSGDMNDFLKACTEEDFSCKDFRTWAGSVHALNLLADLPPFESATACKRNVISVMDGVAARLGNTRAVCKKYYVHPRLLEAYEDGSLEPYLQRVRSSRNRPENGVLHHDEKVLLAFLRKNR</sequence>
<evidence type="ECO:0000259" key="8">
    <source>
        <dbReference type="Pfam" id="PF21338"/>
    </source>
</evidence>
<organism evidence="9 10">
    <name type="scientific">Chitinophaga japonensis</name>
    <name type="common">Flexibacter japonensis</name>
    <dbReference type="NCBI Taxonomy" id="104662"/>
    <lineage>
        <taxon>Bacteria</taxon>
        <taxon>Pseudomonadati</taxon>
        <taxon>Bacteroidota</taxon>
        <taxon>Chitinophagia</taxon>
        <taxon>Chitinophagales</taxon>
        <taxon>Chitinophagaceae</taxon>
        <taxon>Chitinophaga</taxon>
    </lineage>
</organism>
<dbReference type="Gene3D" id="3.90.15.10">
    <property type="entry name" value="Topoisomerase I, Chain A, domain 3"/>
    <property type="match status" value="1"/>
</dbReference>
<dbReference type="AlphaFoldDB" id="A0A562TFB9"/>
<feature type="domain" description="DNA topoisomerase I catalytic core eukaryotic-type" evidence="7">
    <location>
        <begin position="95"/>
        <end position="311"/>
    </location>
</feature>
<name>A0A562TFB9_CHIJA</name>